<comment type="pathway">
    <text evidence="1">Cofactor biosynthesis; ubiquinone biosynthesis.</text>
</comment>
<dbReference type="RefSeq" id="WP_353438692.1">
    <property type="nucleotide sequence ID" value="NZ_CP099959.1"/>
</dbReference>
<comment type="similarity">
    <text evidence="1">Belongs to the UbiK family.</text>
</comment>
<dbReference type="PANTHER" id="PTHR38040:SF1">
    <property type="entry name" value="UBIQUINONE BIOSYNTHESIS ACCESSORY FACTOR UBIK"/>
    <property type="match status" value="1"/>
</dbReference>
<protein>
    <recommendedName>
        <fullName evidence="1">Ubiquinone biosynthesis accessory factor UbiK</fullName>
    </recommendedName>
</protein>
<keyword evidence="1" id="KW-0831">Ubiquinone biosynthesis</keyword>
<dbReference type="GO" id="GO:0005829">
    <property type="term" value="C:cytosol"/>
    <property type="evidence" value="ECO:0007669"/>
    <property type="project" value="TreeGrafter"/>
</dbReference>
<dbReference type="HAMAP" id="MF_02216">
    <property type="entry name" value="UbiK"/>
    <property type="match status" value="1"/>
</dbReference>
<sequence length="85" mass="9784">MQKPSQVFEQMQTIAVDMQNKIGEAIRNSPAKDIEKNVRAMMSQGFQRMDLVTREEFDIQSRVLAKTREKLEALEAKVADLEKKS</sequence>
<dbReference type="PANTHER" id="PTHR38040">
    <property type="entry name" value="UBIQUINONE BIOSYNTHESIS ACCESSORY FACTOR UBIK"/>
    <property type="match status" value="1"/>
</dbReference>
<evidence type="ECO:0000256" key="1">
    <source>
        <dbReference type="HAMAP-Rule" id="MF_02216"/>
    </source>
</evidence>
<keyword evidence="1" id="KW-0963">Cytoplasm</keyword>
<comment type="subcellular location">
    <subcellularLocation>
        <location evidence="1">Cytoplasm</location>
    </subcellularLocation>
</comment>
<evidence type="ECO:0000313" key="2">
    <source>
        <dbReference type="EMBL" id="XCC57631.1"/>
    </source>
</evidence>
<gene>
    <name evidence="1" type="primary">ubiK</name>
    <name evidence="2" type="ORF">NKE59_09135</name>
</gene>
<proteinExistence type="inferred from homology"/>
<dbReference type="AlphaFoldDB" id="A0AAU8A1V7"/>
<comment type="function">
    <text evidence="1">Required for efficient ubiquinone (coenzyme Q) biosynthesis. UbiK is probably an accessory factor of Ubi enzymes and facilitates ubiquinone biosynthesis by acting as an assembly factor, a targeting factor, or both.</text>
</comment>
<dbReference type="EMBL" id="CP099959">
    <property type="protein sequence ID" value="XCC57631.1"/>
    <property type="molecule type" value="Genomic_DNA"/>
</dbReference>
<dbReference type="GO" id="GO:0006744">
    <property type="term" value="P:ubiquinone biosynthetic process"/>
    <property type="evidence" value="ECO:0007669"/>
    <property type="project" value="UniProtKB-UniRule"/>
</dbReference>
<organism evidence="2">
    <name type="scientific">Polynucleobacter sp. UK-FUSCHL-C3</name>
    <dbReference type="NCBI Taxonomy" id="2955208"/>
    <lineage>
        <taxon>Bacteria</taxon>
        <taxon>Pseudomonadati</taxon>
        <taxon>Pseudomonadota</taxon>
        <taxon>Betaproteobacteria</taxon>
        <taxon>Burkholderiales</taxon>
        <taxon>Burkholderiaceae</taxon>
        <taxon>Polynucleobacter</taxon>
    </lineage>
</organism>
<keyword evidence="1" id="KW-0175">Coiled coil</keyword>
<reference evidence="2" key="1">
    <citation type="submission" date="2022-06" db="EMBL/GenBank/DDBJ databases">
        <title>New Polynucleobacter species.</title>
        <authorList>
            <person name="Hahn M.W."/>
        </authorList>
    </citation>
    <scope>NUCLEOTIDE SEQUENCE</scope>
    <source>
        <strain evidence="2">UK-FUSCHL-C3</strain>
    </source>
</reference>
<name>A0AAU8A1V7_9BURK</name>
<feature type="coiled-coil region" evidence="1">
    <location>
        <begin position="57"/>
        <end position="84"/>
    </location>
</feature>
<accession>A0AAU8A1V7</accession>
<dbReference type="InterPro" id="IPR007475">
    <property type="entry name" value="UbiK"/>
</dbReference>
<dbReference type="Pfam" id="PF04380">
    <property type="entry name" value="BMFP"/>
    <property type="match status" value="1"/>
</dbReference>